<dbReference type="AlphaFoldDB" id="X6M5E1"/>
<feature type="non-terminal residue" evidence="3">
    <location>
        <position position="209"/>
    </location>
</feature>
<proteinExistence type="predicted"/>
<name>X6M5E1_RETFI</name>
<dbReference type="EMBL" id="ASPP01024327">
    <property type="protein sequence ID" value="ETO09134.1"/>
    <property type="molecule type" value="Genomic_DNA"/>
</dbReference>
<reference evidence="3 4" key="1">
    <citation type="journal article" date="2013" name="Curr. Biol.">
        <title>The Genome of the Foraminiferan Reticulomyxa filosa.</title>
        <authorList>
            <person name="Glockner G."/>
            <person name="Hulsmann N."/>
            <person name="Schleicher M."/>
            <person name="Noegel A.A."/>
            <person name="Eichinger L."/>
            <person name="Gallinger C."/>
            <person name="Pawlowski J."/>
            <person name="Sierra R."/>
            <person name="Euteneuer U."/>
            <person name="Pillet L."/>
            <person name="Moustafa A."/>
            <person name="Platzer M."/>
            <person name="Groth M."/>
            <person name="Szafranski K."/>
            <person name="Schliwa M."/>
        </authorList>
    </citation>
    <scope>NUCLEOTIDE SEQUENCE [LARGE SCALE GENOMIC DNA]</scope>
</reference>
<sequence length="209" mass="23153">KKEEEKKESLKDEHGRSVSLSTLGPSASVCISVESDEALAGQTPVKSGANAVEPPSLSSVHLDLHHVKRKYAVLMAAHLDLLKEVKEKREEVIDNHRTIAELERQLNLANLRLQDAGKTEKVLRDNLQTHQKGLEQMKQQNEHLQETLQQYNRSTFSPRNSEVSGGVLSQGSAAGLYFRRSKFAYSNQHRTSVLSTMAVVGGGFNQGLI</sequence>
<evidence type="ECO:0000256" key="1">
    <source>
        <dbReference type="SAM" id="Coils"/>
    </source>
</evidence>
<dbReference type="Proteomes" id="UP000023152">
    <property type="component" value="Unassembled WGS sequence"/>
</dbReference>
<evidence type="ECO:0000313" key="4">
    <source>
        <dbReference type="Proteomes" id="UP000023152"/>
    </source>
</evidence>
<comment type="caution">
    <text evidence="3">The sequence shown here is derived from an EMBL/GenBank/DDBJ whole genome shotgun (WGS) entry which is preliminary data.</text>
</comment>
<keyword evidence="4" id="KW-1185">Reference proteome</keyword>
<feature type="non-terminal residue" evidence="3">
    <location>
        <position position="1"/>
    </location>
</feature>
<evidence type="ECO:0000256" key="2">
    <source>
        <dbReference type="SAM" id="MobiDB-lite"/>
    </source>
</evidence>
<feature type="region of interest" description="Disordered" evidence="2">
    <location>
        <begin position="1"/>
        <end position="22"/>
    </location>
</feature>
<evidence type="ECO:0000313" key="3">
    <source>
        <dbReference type="EMBL" id="ETO09134.1"/>
    </source>
</evidence>
<feature type="compositionally biased region" description="Basic and acidic residues" evidence="2">
    <location>
        <begin position="1"/>
        <end position="16"/>
    </location>
</feature>
<keyword evidence="1" id="KW-0175">Coiled coil</keyword>
<accession>X6M5E1</accession>
<gene>
    <name evidence="3" type="ORF">RFI_28253</name>
</gene>
<feature type="coiled-coil region" evidence="1">
    <location>
        <begin position="75"/>
        <end position="154"/>
    </location>
</feature>
<organism evidence="3 4">
    <name type="scientific">Reticulomyxa filosa</name>
    <dbReference type="NCBI Taxonomy" id="46433"/>
    <lineage>
        <taxon>Eukaryota</taxon>
        <taxon>Sar</taxon>
        <taxon>Rhizaria</taxon>
        <taxon>Retaria</taxon>
        <taxon>Foraminifera</taxon>
        <taxon>Monothalamids</taxon>
        <taxon>Reticulomyxidae</taxon>
        <taxon>Reticulomyxa</taxon>
    </lineage>
</organism>
<protein>
    <submittedName>
        <fullName evidence="3">Uncharacterized protein</fullName>
    </submittedName>
</protein>